<feature type="region of interest" description="Disordered" evidence="1">
    <location>
        <begin position="69"/>
        <end position="89"/>
    </location>
</feature>
<evidence type="ECO:0000313" key="3">
    <source>
        <dbReference type="Proteomes" id="UP000799324"/>
    </source>
</evidence>
<proteinExistence type="predicted"/>
<dbReference type="EMBL" id="MU004606">
    <property type="protein sequence ID" value="KAF2647548.1"/>
    <property type="molecule type" value="Genomic_DNA"/>
</dbReference>
<reference evidence="2" key="1">
    <citation type="journal article" date="2020" name="Stud. Mycol.">
        <title>101 Dothideomycetes genomes: a test case for predicting lifestyles and emergence of pathogens.</title>
        <authorList>
            <person name="Haridas S."/>
            <person name="Albert R."/>
            <person name="Binder M."/>
            <person name="Bloem J."/>
            <person name="Labutti K."/>
            <person name="Salamov A."/>
            <person name="Andreopoulos B."/>
            <person name="Baker S."/>
            <person name="Barry K."/>
            <person name="Bills G."/>
            <person name="Bluhm B."/>
            <person name="Cannon C."/>
            <person name="Castanera R."/>
            <person name="Culley D."/>
            <person name="Daum C."/>
            <person name="Ezra D."/>
            <person name="Gonzalez J."/>
            <person name="Henrissat B."/>
            <person name="Kuo A."/>
            <person name="Liang C."/>
            <person name="Lipzen A."/>
            <person name="Lutzoni F."/>
            <person name="Magnuson J."/>
            <person name="Mondo S."/>
            <person name="Nolan M."/>
            <person name="Ohm R."/>
            <person name="Pangilinan J."/>
            <person name="Park H.-J."/>
            <person name="Ramirez L."/>
            <person name="Alfaro M."/>
            <person name="Sun H."/>
            <person name="Tritt A."/>
            <person name="Yoshinaga Y."/>
            <person name="Zwiers L.-H."/>
            <person name="Turgeon B."/>
            <person name="Goodwin S."/>
            <person name="Spatafora J."/>
            <person name="Crous P."/>
            <person name="Grigoriev I."/>
        </authorList>
    </citation>
    <scope>NUCLEOTIDE SEQUENCE</scope>
    <source>
        <strain evidence="2">CBS 122681</strain>
    </source>
</reference>
<dbReference type="AlphaFoldDB" id="A0A6A6SMH0"/>
<dbReference type="Proteomes" id="UP000799324">
    <property type="component" value="Unassembled WGS sequence"/>
</dbReference>
<accession>A0A6A6SMH0</accession>
<evidence type="ECO:0000256" key="1">
    <source>
        <dbReference type="SAM" id="MobiDB-lite"/>
    </source>
</evidence>
<keyword evidence="3" id="KW-1185">Reference proteome</keyword>
<organism evidence="2 3">
    <name type="scientific">Lophiostoma macrostomum CBS 122681</name>
    <dbReference type="NCBI Taxonomy" id="1314788"/>
    <lineage>
        <taxon>Eukaryota</taxon>
        <taxon>Fungi</taxon>
        <taxon>Dikarya</taxon>
        <taxon>Ascomycota</taxon>
        <taxon>Pezizomycotina</taxon>
        <taxon>Dothideomycetes</taxon>
        <taxon>Pleosporomycetidae</taxon>
        <taxon>Pleosporales</taxon>
        <taxon>Lophiostomataceae</taxon>
        <taxon>Lophiostoma</taxon>
    </lineage>
</organism>
<gene>
    <name evidence="2" type="ORF">K491DRAFT_723337</name>
</gene>
<sequence length="172" mass="20092">MSYETIQAVPKVTVILNGTEDWTNWYRSIKETAKQHDLWDYLNPDSTNRRPYKTEPQYPEVSAFFHKDCDPDEATKAGTTPDKPRKDGKVRFSTKASTLADLSIADEKAYNEMLNHFKYNSLRYEQWRTSITTLNQRIMNTTDHTLLWSICGEDDNRPTGLQHLKKRFAPQD</sequence>
<evidence type="ECO:0000313" key="2">
    <source>
        <dbReference type="EMBL" id="KAF2647548.1"/>
    </source>
</evidence>
<name>A0A6A6SMH0_9PLEO</name>
<protein>
    <submittedName>
        <fullName evidence="2">Uncharacterized protein</fullName>
    </submittedName>
</protein>
<dbReference type="OrthoDB" id="3713149at2759"/>